<proteinExistence type="predicted"/>
<dbReference type="Proteomes" id="UP001060085">
    <property type="component" value="Linkage Group LG03"/>
</dbReference>
<protein>
    <submittedName>
        <fullName evidence="1">Uncharacterized protein</fullName>
    </submittedName>
</protein>
<reference evidence="2" key="1">
    <citation type="journal article" date="2023" name="Nat. Plants">
        <title>Single-cell RNA sequencing provides a high-resolution roadmap for understanding the multicellular compartmentation of specialized metabolism.</title>
        <authorList>
            <person name="Sun S."/>
            <person name="Shen X."/>
            <person name="Li Y."/>
            <person name="Li Y."/>
            <person name="Wang S."/>
            <person name="Li R."/>
            <person name="Zhang H."/>
            <person name="Shen G."/>
            <person name="Guo B."/>
            <person name="Wei J."/>
            <person name="Xu J."/>
            <person name="St-Pierre B."/>
            <person name="Chen S."/>
            <person name="Sun C."/>
        </authorList>
    </citation>
    <scope>NUCLEOTIDE SEQUENCE [LARGE SCALE GENOMIC DNA]</scope>
</reference>
<gene>
    <name evidence="1" type="ORF">M9H77_11563</name>
</gene>
<comment type="caution">
    <text evidence="1">The sequence shown here is derived from an EMBL/GenBank/DDBJ whole genome shotgun (WGS) entry which is preliminary data.</text>
</comment>
<evidence type="ECO:0000313" key="2">
    <source>
        <dbReference type="Proteomes" id="UP001060085"/>
    </source>
</evidence>
<evidence type="ECO:0000313" key="1">
    <source>
        <dbReference type="EMBL" id="KAI5671199.1"/>
    </source>
</evidence>
<accession>A0ACC0BEZ8</accession>
<sequence>MTTIAWRRLVLSASILPAGGIFCAELYFGTLDQPLLIYLGKKEDCFKGYNNRGKRPPFKKGGQISSLFKARYFECNSTDHLVADCPKAIEKEKKALEAKL</sequence>
<organism evidence="1 2">
    <name type="scientific">Catharanthus roseus</name>
    <name type="common">Madagascar periwinkle</name>
    <name type="synonym">Vinca rosea</name>
    <dbReference type="NCBI Taxonomy" id="4058"/>
    <lineage>
        <taxon>Eukaryota</taxon>
        <taxon>Viridiplantae</taxon>
        <taxon>Streptophyta</taxon>
        <taxon>Embryophyta</taxon>
        <taxon>Tracheophyta</taxon>
        <taxon>Spermatophyta</taxon>
        <taxon>Magnoliopsida</taxon>
        <taxon>eudicotyledons</taxon>
        <taxon>Gunneridae</taxon>
        <taxon>Pentapetalae</taxon>
        <taxon>asterids</taxon>
        <taxon>lamiids</taxon>
        <taxon>Gentianales</taxon>
        <taxon>Apocynaceae</taxon>
        <taxon>Rauvolfioideae</taxon>
        <taxon>Vinceae</taxon>
        <taxon>Catharanthinae</taxon>
        <taxon>Catharanthus</taxon>
    </lineage>
</organism>
<keyword evidence="2" id="KW-1185">Reference proteome</keyword>
<dbReference type="EMBL" id="CM044703">
    <property type="protein sequence ID" value="KAI5671199.1"/>
    <property type="molecule type" value="Genomic_DNA"/>
</dbReference>
<name>A0ACC0BEZ8_CATRO</name>